<evidence type="ECO:0000256" key="1">
    <source>
        <dbReference type="ARBA" id="ARBA00004514"/>
    </source>
</evidence>
<evidence type="ECO:0000256" key="6">
    <source>
        <dbReference type="SAM" id="MobiDB-lite"/>
    </source>
</evidence>
<dbReference type="Gene3D" id="1.20.120.340">
    <property type="entry name" value="Flagellar protein FliS"/>
    <property type="match status" value="1"/>
</dbReference>
<comment type="similarity">
    <text evidence="2">Belongs to the FliS family.</text>
</comment>
<dbReference type="PANTHER" id="PTHR34773">
    <property type="entry name" value="FLAGELLAR SECRETION CHAPERONE FLIS"/>
    <property type="match status" value="1"/>
</dbReference>
<sequence length="187" mass="21377">MSFASDSTENYLETEVLTATPQKLQLMMINGAIRFAYQAQQLSEQQEKEEAWERLMRCREIVAQILCSIKNDGSELMQNVAGIYFFLFQELTDLHAKDEYNRLDGVLNVLNEERETWEELCRQMPEAPERPSDSQREITSSDAEEMMGTAGESVNSQDFQQRPPSSYGYEGHLDYYPNSGGGISFDA</sequence>
<accession>A0A2S8FF38</accession>
<feature type="region of interest" description="Disordered" evidence="6">
    <location>
        <begin position="123"/>
        <end position="187"/>
    </location>
</feature>
<dbReference type="GO" id="GO:0044780">
    <property type="term" value="P:bacterial-type flagellum assembly"/>
    <property type="evidence" value="ECO:0007669"/>
    <property type="project" value="InterPro"/>
</dbReference>
<dbReference type="Proteomes" id="UP000240009">
    <property type="component" value="Unassembled WGS sequence"/>
</dbReference>
<dbReference type="AlphaFoldDB" id="A0A2S8FF38"/>
<dbReference type="Pfam" id="PF02561">
    <property type="entry name" value="FliS"/>
    <property type="match status" value="1"/>
</dbReference>
<dbReference type="InterPro" id="IPR003713">
    <property type="entry name" value="FliS"/>
</dbReference>
<dbReference type="InterPro" id="IPR036584">
    <property type="entry name" value="FliS_sf"/>
</dbReference>
<reference evidence="7 8" key="1">
    <citation type="submission" date="2018-02" db="EMBL/GenBank/DDBJ databases">
        <title>Comparative genomes isolates from brazilian mangrove.</title>
        <authorList>
            <person name="Araujo J.E."/>
            <person name="Taketani R.G."/>
            <person name="Silva M.C.P."/>
            <person name="Loureco M.V."/>
            <person name="Andreote F.D."/>
        </authorList>
    </citation>
    <scope>NUCLEOTIDE SEQUENCE [LARGE SCALE GENOMIC DNA]</scope>
    <source>
        <strain evidence="7 8">HEX-2 MGV</strain>
    </source>
</reference>
<dbReference type="PANTHER" id="PTHR34773:SF1">
    <property type="entry name" value="FLAGELLAR SECRETION CHAPERONE FLIS"/>
    <property type="match status" value="1"/>
</dbReference>
<dbReference type="GO" id="GO:0071973">
    <property type="term" value="P:bacterial-type flagellum-dependent cell motility"/>
    <property type="evidence" value="ECO:0007669"/>
    <property type="project" value="TreeGrafter"/>
</dbReference>
<comment type="subcellular location">
    <subcellularLocation>
        <location evidence="1">Cytoplasm</location>
        <location evidence="1">Cytosol</location>
    </subcellularLocation>
</comment>
<feature type="compositionally biased region" description="Polar residues" evidence="6">
    <location>
        <begin position="152"/>
        <end position="164"/>
    </location>
</feature>
<organism evidence="7 8">
    <name type="scientific">Blastopirellula marina</name>
    <dbReference type="NCBI Taxonomy" id="124"/>
    <lineage>
        <taxon>Bacteria</taxon>
        <taxon>Pseudomonadati</taxon>
        <taxon>Planctomycetota</taxon>
        <taxon>Planctomycetia</taxon>
        <taxon>Pirellulales</taxon>
        <taxon>Pirellulaceae</taxon>
        <taxon>Blastopirellula</taxon>
    </lineage>
</organism>
<keyword evidence="7" id="KW-0282">Flagellum</keyword>
<dbReference type="NCBIfam" id="TIGR00208">
    <property type="entry name" value="fliS"/>
    <property type="match status" value="1"/>
</dbReference>
<dbReference type="OrthoDB" id="291236at2"/>
<evidence type="ECO:0000256" key="4">
    <source>
        <dbReference type="ARBA" id="ARBA00022795"/>
    </source>
</evidence>
<evidence type="ECO:0000313" key="8">
    <source>
        <dbReference type="Proteomes" id="UP000240009"/>
    </source>
</evidence>
<evidence type="ECO:0000313" key="7">
    <source>
        <dbReference type="EMBL" id="PQO30700.1"/>
    </source>
</evidence>
<dbReference type="SUPFAM" id="SSF101116">
    <property type="entry name" value="Flagellar export chaperone FliS"/>
    <property type="match status" value="1"/>
</dbReference>
<keyword evidence="7" id="KW-0969">Cilium</keyword>
<name>A0A2S8FF38_9BACT</name>
<dbReference type="RefSeq" id="WP_105354689.1">
    <property type="nucleotide sequence ID" value="NZ_PUIA01000038.1"/>
</dbReference>
<protein>
    <submittedName>
        <fullName evidence="7">Flagellar export chaperone FliS</fullName>
    </submittedName>
</protein>
<keyword evidence="4" id="KW-1005">Bacterial flagellum biogenesis</keyword>
<dbReference type="CDD" id="cd16098">
    <property type="entry name" value="FliS"/>
    <property type="match status" value="1"/>
</dbReference>
<gene>
    <name evidence="7" type="primary">fliS</name>
    <name evidence="7" type="ORF">C5Y96_14665</name>
</gene>
<proteinExistence type="inferred from homology"/>
<feature type="compositionally biased region" description="Basic and acidic residues" evidence="6">
    <location>
        <begin position="123"/>
        <end position="136"/>
    </location>
</feature>
<keyword evidence="7" id="KW-0966">Cell projection</keyword>
<comment type="caution">
    <text evidence="7">The sequence shown here is derived from an EMBL/GenBank/DDBJ whole genome shotgun (WGS) entry which is preliminary data.</text>
</comment>
<evidence type="ECO:0000256" key="3">
    <source>
        <dbReference type="ARBA" id="ARBA00022490"/>
    </source>
</evidence>
<keyword evidence="5" id="KW-0143">Chaperone</keyword>
<dbReference type="GO" id="GO:0005829">
    <property type="term" value="C:cytosol"/>
    <property type="evidence" value="ECO:0007669"/>
    <property type="project" value="UniProtKB-SubCell"/>
</dbReference>
<dbReference type="EMBL" id="PUIA01000038">
    <property type="protein sequence ID" value="PQO30700.1"/>
    <property type="molecule type" value="Genomic_DNA"/>
</dbReference>
<keyword evidence="3" id="KW-0963">Cytoplasm</keyword>
<evidence type="ECO:0000256" key="5">
    <source>
        <dbReference type="ARBA" id="ARBA00023186"/>
    </source>
</evidence>
<evidence type="ECO:0000256" key="2">
    <source>
        <dbReference type="ARBA" id="ARBA00008787"/>
    </source>
</evidence>